<protein>
    <submittedName>
        <fullName evidence="10">Bestrophin, RFP-TM, chloride channel-domain-containing protein</fullName>
    </submittedName>
</protein>
<feature type="region of interest" description="Disordered" evidence="8">
    <location>
        <begin position="62"/>
        <end position="142"/>
    </location>
</feature>
<keyword evidence="5 9" id="KW-1133">Transmembrane helix</keyword>
<dbReference type="EMBL" id="NBSH01000011">
    <property type="protein sequence ID" value="ORX35214.1"/>
    <property type="molecule type" value="Genomic_DNA"/>
</dbReference>
<feature type="compositionally biased region" description="Basic and acidic residues" evidence="8">
    <location>
        <begin position="157"/>
        <end position="168"/>
    </location>
</feature>
<dbReference type="STRING" id="4999.A0A1Y1UCH0"/>
<reference evidence="10 11" key="1">
    <citation type="submission" date="2017-03" db="EMBL/GenBank/DDBJ databases">
        <title>Widespread Adenine N6-methylation of Active Genes in Fungi.</title>
        <authorList>
            <consortium name="DOE Joint Genome Institute"/>
            <person name="Mondo S.J."/>
            <person name="Dannebaum R.O."/>
            <person name="Kuo R.C."/>
            <person name="Louie K.B."/>
            <person name="Bewick A.J."/>
            <person name="Labutti K."/>
            <person name="Haridas S."/>
            <person name="Kuo A."/>
            <person name="Salamov A."/>
            <person name="Ahrendt S.R."/>
            <person name="Lau R."/>
            <person name="Bowen B.P."/>
            <person name="Lipzen A."/>
            <person name="Sullivan W."/>
            <person name="Andreopoulos W.B."/>
            <person name="Clum A."/>
            <person name="Lindquist E."/>
            <person name="Daum C."/>
            <person name="Northen T.R."/>
            <person name="Ramamoorthy G."/>
            <person name="Schmitz R.J."/>
            <person name="Gryganskyi A."/>
            <person name="Culley D."/>
            <person name="Magnuson J."/>
            <person name="James T.Y."/>
            <person name="O'Malley M.A."/>
            <person name="Stajich J.E."/>
            <person name="Spatafora J.W."/>
            <person name="Visel A."/>
            <person name="Grigoriev I.V."/>
        </authorList>
    </citation>
    <scope>NUCLEOTIDE SEQUENCE [LARGE SCALE GENOMIC DNA]</scope>
    <source>
        <strain evidence="10 11">NRRL Y-17943</strain>
    </source>
</reference>
<keyword evidence="2" id="KW-0813">Transport</keyword>
<name>A0A1Y1UCH0_9TREE</name>
<evidence type="ECO:0000313" key="10">
    <source>
        <dbReference type="EMBL" id="ORX35214.1"/>
    </source>
</evidence>
<gene>
    <name evidence="10" type="ORF">BD324DRAFT_81526</name>
</gene>
<keyword evidence="3" id="KW-1003">Cell membrane</keyword>
<keyword evidence="4 9" id="KW-0812">Transmembrane</keyword>
<keyword evidence="7 9" id="KW-0472">Membrane</keyword>
<dbReference type="InterPro" id="IPR044669">
    <property type="entry name" value="YneE/VCCN1/2-like"/>
</dbReference>
<feature type="transmembrane region" description="Helical" evidence="9">
    <location>
        <begin position="531"/>
        <end position="550"/>
    </location>
</feature>
<dbReference type="PANTHER" id="PTHR33281">
    <property type="entry name" value="UPF0187 PROTEIN YNEE"/>
    <property type="match status" value="1"/>
</dbReference>
<evidence type="ECO:0000256" key="2">
    <source>
        <dbReference type="ARBA" id="ARBA00022448"/>
    </source>
</evidence>
<dbReference type="InParanoid" id="A0A1Y1UCH0"/>
<dbReference type="GO" id="GO:0005254">
    <property type="term" value="F:chloride channel activity"/>
    <property type="evidence" value="ECO:0007669"/>
    <property type="project" value="InterPro"/>
</dbReference>
<evidence type="ECO:0000256" key="7">
    <source>
        <dbReference type="ARBA" id="ARBA00023136"/>
    </source>
</evidence>
<evidence type="ECO:0000313" key="11">
    <source>
        <dbReference type="Proteomes" id="UP000193218"/>
    </source>
</evidence>
<accession>A0A1Y1UCH0</accession>
<evidence type="ECO:0000256" key="3">
    <source>
        <dbReference type="ARBA" id="ARBA00022475"/>
    </source>
</evidence>
<comment type="subcellular location">
    <subcellularLocation>
        <location evidence="1">Cell membrane</location>
        <topology evidence="1">Multi-pass membrane protein</topology>
    </subcellularLocation>
</comment>
<feature type="compositionally biased region" description="Acidic residues" evidence="8">
    <location>
        <begin position="169"/>
        <end position="191"/>
    </location>
</feature>
<evidence type="ECO:0000256" key="6">
    <source>
        <dbReference type="ARBA" id="ARBA00023065"/>
    </source>
</evidence>
<feature type="compositionally biased region" description="Basic and acidic residues" evidence="8">
    <location>
        <begin position="119"/>
        <end position="135"/>
    </location>
</feature>
<dbReference type="GO" id="GO:0005886">
    <property type="term" value="C:plasma membrane"/>
    <property type="evidence" value="ECO:0007669"/>
    <property type="project" value="UniProtKB-SubCell"/>
</dbReference>
<feature type="region of interest" description="Disordered" evidence="8">
    <location>
        <begin position="306"/>
        <end position="329"/>
    </location>
</feature>
<dbReference type="OrthoDB" id="1368at2759"/>
<dbReference type="Proteomes" id="UP000193218">
    <property type="component" value="Unassembled WGS sequence"/>
</dbReference>
<sequence length="707" mass="79767">MVATVVAFVTSFHVNNCYNHWWEGRVIWSNITSNCRSLASLIWLHVSRITVFVWSLSIRSKVPNEPSVPRSAHPKARTSRSRQYTTRPVRKSSTARKCRDMKSIVSSPGDETDSTWWSEKWKDTQGRRREHDGSESPKTPAAVALPSTESYFDINPRAEERGSVKFAEEPETMYESGSDEEPLRGDEEDETLSEHVEHEQDEVDPAIAGIVEKKTFIGLIQAYAIALKHSLRGERGPFYTDLYPLISFLPKYNPSIGQPISRDSLFLMWQNGLPQEKWHRPNDFAAIPLTQVATYNGYTVDIDTGLPVSSPSSDPKTKDKEAGHTGLTTNTSEFTDQAFEAASWYVPEGRDTITFTKPIHHRLGHDIRFVHPEPKGRMHRGERIGSYGQRVNMTTAELMPPRHPPPPKIWDYLRPLRIFKVIADKIKSRESLDKQLRVKGGKRNRRQVGVKAEIAHELLLYLGSYAADLDKRGLSNAFLSNTFLVHIHELQKAIADLEKIVNTPIPSAYRSHLRLVIWAYLTFLPFQLYPLVGWVTIPAIACIAIVYLGYMEVGAQLERPFGYERSDLDLDWFCLNICTQIAEITAFPTSVPCSEIIRHHCNQPFTPALSRSAVEIIGSPEAHPTPNSKGFAASYRDAVAPHSTVESHTGGIGKSQRKTKAPCTMRDLELAANQNARESEIVASLQRARPWTDLERKTNQEVAVLAI</sequence>
<dbReference type="RefSeq" id="XP_021869404.1">
    <property type="nucleotide sequence ID" value="XM_022019255.1"/>
</dbReference>
<dbReference type="PANTHER" id="PTHR33281:SF19">
    <property type="entry name" value="VOLTAGE-DEPENDENT ANION CHANNEL-FORMING PROTEIN YNEE"/>
    <property type="match status" value="1"/>
</dbReference>
<evidence type="ECO:0000256" key="4">
    <source>
        <dbReference type="ARBA" id="ARBA00022692"/>
    </source>
</evidence>
<organism evidence="10 11">
    <name type="scientific">Kockovaella imperatae</name>
    <dbReference type="NCBI Taxonomy" id="4999"/>
    <lineage>
        <taxon>Eukaryota</taxon>
        <taxon>Fungi</taxon>
        <taxon>Dikarya</taxon>
        <taxon>Basidiomycota</taxon>
        <taxon>Agaricomycotina</taxon>
        <taxon>Tremellomycetes</taxon>
        <taxon>Tremellales</taxon>
        <taxon>Cuniculitremaceae</taxon>
        <taxon>Kockovaella</taxon>
    </lineage>
</organism>
<proteinExistence type="predicted"/>
<comment type="caution">
    <text evidence="10">The sequence shown here is derived from an EMBL/GenBank/DDBJ whole genome shotgun (WGS) entry which is preliminary data.</text>
</comment>
<evidence type="ECO:0000256" key="1">
    <source>
        <dbReference type="ARBA" id="ARBA00004651"/>
    </source>
</evidence>
<feature type="region of interest" description="Disordered" evidence="8">
    <location>
        <begin position="157"/>
        <end position="199"/>
    </location>
</feature>
<evidence type="ECO:0000256" key="9">
    <source>
        <dbReference type="SAM" id="Phobius"/>
    </source>
</evidence>
<dbReference type="GeneID" id="33561064"/>
<dbReference type="AlphaFoldDB" id="A0A1Y1UCH0"/>
<evidence type="ECO:0000256" key="5">
    <source>
        <dbReference type="ARBA" id="ARBA00022989"/>
    </source>
</evidence>
<dbReference type="Pfam" id="PF25539">
    <property type="entry name" value="Bestrophin_2"/>
    <property type="match status" value="1"/>
</dbReference>
<keyword evidence="11" id="KW-1185">Reference proteome</keyword>
<evidence type="ECO:0000256" key="8">
    <source>
        <dbReference type="SAM" id="MobiDB-lite"/>
    </source>
</evidence>
<keyword evidence="6" id="KW-0406">Ion transport</keyword>